<dbReference type="InterPro" id="IPR003607">
    <property type="entry name" value="HD/PDEase_dom"/>
</dbReference>
<dbReference type="Pfam" id="PF01966">
    <property type="entry name" value="HD"/>
    <property type="match status" value="1"/>
</dbReference>
<dbReference type="InterPro" id="IPR052722">
    <property type="entry name" value="PgpH_phosphodiesterase"/>
</dbReference>
<dbReference type="EMBL" id="JASTZU010000041">
    <property type="protein sequence ID" value="MDL4841505.1"/>
    <property type="molecule type" value="Genomic_DNA"/>
</dbReference>
<feature type="transmembrane region" description="Helical" evidence="1">
    <location>
        <begin position="447"/>
        <end position="468"/>
    </location>
</feature>
<organism evidence="3 4">
    <name type="scientific">Aquibacillus rhizosphaerae</name>
    <dbReference type="NCBI Taxonomy" id="3051431"/>
    <lineage>
        <taxon>Bacteria</taxon>
        <taxon>Bacillati</taxon>
        <taxon>Bacillota</taxon>
        <taxon>Bacilli</taxon>
        <taxon>Bacillales</taxon>
        <taxon>Bacillaceae</taxon>
        <taxon>Aquibacillus</taxon>
    </lineage>
</organism>
<gene>
    <name evidence="3" type="ORF">QQS35_13740</name>
</gene>
<dbReference type="InterPro" id="IPR006674">
    <property type="entry name" value="HD_domain"/>
</dbReference>
<dbReference type="InterPro" id="IPR011624">
    <property type="entry name" value="Metal-dep_PHydrolase_7TM_extra"/>
</dbReference>
<reference evidence="3 4" key="1">
    <citation type="submission" date="2023-06" db="EMBL/GenBank/DDBJ databases">
        <title>Aquibacillus rhizosphaerae LR5S19.</title>
        <authorList>
            <person name="Sun J.-Q."/>
        </authorList>
    </citation>
    <scope>NUCLEOTIDE SEQUENCE [LARGE SCALE GENOMIC DNA]</scope>
    <source>
        <strain evidence="3 4">LR5S19</strain>
    </source>
</reference>
<dbReference type="Gene3D" id="1.10.3210.10">
    <property type="entry name" value="Hypothetical protein af1432"/>
    <property type="match status" value="1"/>
</dbReference>
<dbReference type="Pfam" id="PF07697">
    <property type="entry name" value="7TMR-HDED"/>
    <property type="match status" value="1"/>
</dbReference>
<dbReference type="Proteomes" id="UP001235343">
    <property type="component" value="Unassembled WGS sequence"/>
</dbReference>
<keyword evidence="4" id="KW-1185">Reference proteome</keyword>
<feature type="transmembrane region" description="Helical" evidence="1">
    <location>
        <begin position="277"/>
        <end position="300"/>
    </location>
</feature>
<dbReference type="CDD" id="cd00077">
    <property type="entry name" value="HDc"/>
    <property type="match status" value="1"/>
</dbReference>
<feature type="domain" description="HD/PDEase" evidence="2">
    <location>
        <begin position="497"/>
        <end position="652"/>
    </location>
</feature>
<dbReference type="PANTHER" id="PTHR36442">
    <property type="entry name" value="CYCLIC-DI-AMP PHOSPHODIESTERASE PGPH"/>
    <property type="match status" value="1"/>
</dbReference>
<dbReference type="PANTHER" id="PTHR36442:SF1">
    <property type="entry name" value="CYCLIC-DI-AMP PHOSPHODIESTERASE PGPH"/>
    <property type="match status" value="1"/>
</dbReference>
<accession>A0ABT7L8I7</accession>
<name>A0ABT7L8I7_9BACI</name>
<dbReference type="SMART" id="SM00471">
    <property type="entry name" value="HDc"/>
    <property type="match status" value="1"/>
</dbReference>
<dbReference type="SUPFAM" id="SSF109604">
    <property type="entry name" value="HD-domain/PDEase-like"/>
    <property type="match status" value="1"/>
</dbReference>
<evidence type="ECO:0000313" key="3">
    <source>
        <dbReference type="EMBL" id="MDL4841505.1"/>
    </source>
</evidence>
<sequence length="713" mass="79998">MKTKWDKLIRLSKNQKKWMKICLPVLLLGCFYFLLTFSNVFTETYDIERFSNAKETIRSPITIENEKETESKRREAVQSVEDRFNVSSEITQERIGYVEELFEAIEILGEEHKTSENEEESIPLTSQEKIQQLQQLLSPDISDSLTTEELTKLVEASSHERALGKELLTTSLYDVLNEGVRSENVQAAKSSVNQKLRYSSLDETFKEALLAIARFAVVENSFYAADRTMEAEKQAINNVDPVMIRAGEVIVREGQTITNEVYEELALVGLLNEDRNIYPVIALSVLIILLSGIMIYEIGASAKIRDLDNGKLATIFIISILTVVIMKFVSIYTTPVNQLYLLVPAATGSMLLKILVHERLAIVFSFIYAIVGSIIFNSEITGSLNMEAFIYLLFTQIAGVIFLMSVKDRTAIVKAGAGILVINLLTILIFLLLSFEKYTVYDSLLLGGYGVAAAFLSSVLTIGMLPFFEASFGILSDTKLLALSSPNHPLLRKILTEAPGTYHHSVMVANISEASCEAIGANGLLARVAAYYHDLGKTLRPHYFIENQMGIKNPHDFIEPIQSAEIIISHPYDGAAMLKKHKLPKEIIDIAEQHHGSTLLKYFYFKAKETTNEINEEDFRYPGPKPRTKEAAIVSICDSVEAAVRSLKEPTKAKIDELINSIINDRLMDGQLNDSSLTFRELEVIQKSISETLNGIYHSRIQYPTEKEIKEAK</sequence>
<feature type="transmembrane region" description="Helical" evidence="1">
    <location>
        <begin position="312"/>
        <end position="332"/>
    </location>
</feature>
<proteinExistence type="predicted"/>
<evidence type="ECO:0000256" key="1">
    <source>
        <dbReference type="SAM" id="Phobius"/>
    </source>
</evidence>
<feature type="transmembrane region" description="Helical" evidence="1">
    <location>
        <begin position="413"/>
        <end position="435"/>
    </location>
</feature>
<dbReference type="Pfam" id="PF07698">
    <property type="entry name" value="7TM-7TMR_HD"/>
    <property type="match status" value="1"/>
</dbReference>
<feature type="transmembrane region" description="Helical" evidence="1">
    <location>
        <begin position="360"/>
        <end position="376"/>
    </location>
</feature>
<evidence type="ECO:0000313" key="4">
    <source>
        <dbReference type="Proteomes" id="UP001235343"/>
    </source>
</evidence>
<protein>
    <submittedName>
        <fullName evidence="3">HD family phosphohydrolase</fullName>
    </submittedName>
</protein>
<keyword evidence="1" id="KW-1133">Transmembrane helix</keyword>
<evidence type="ECO:0000259" key="2">
    <source>
        <dbReference type="SMART" id="SM00471"/>
    </source>
</evidence>
<comment type="caution">
    <text evidence="3">The sequence shown here is derived from an EMBL/GenBank/DDBJ whole genome shotgun (WGS) entry which is preliminary data.</text>
</comment>
<feature type="transmembrane region" description="Helical" evidence="1">
    <location>
        <begin position="388"/>
        <end position="406"/>
    </location>
</feature>
<keyword evidence="1" id="KW-0472">Membrane</keyword>
<dbReference type="RefSeq" id="WP_285932790.1">
    <property type="nucleotide sequence ID" value="NZ_JASTZU010000041.1"/>
</dbReference>
<dbReference type="NCBIfam" id="TIGR00277">
    <property type="entry name" value="HDIG"/>
    <property type="match status" value="1"/>
</dbReference>
<keyword evidence="1" id="KW-0812">Transmembrane</keyword>
<dbReference type="InterPro" id="IPR011621">
    <property type="entry name" value="Metal-dep_PHydrolase_7TM_intra"/>
</dbReference>
<dbReference type="InterPro" id="IPR006675">
    <property type="entry name" value="HDIG_dom"/>
</dbReference>